<evidence type="ECO:0000256" key="3">
    <source>
        <dbReference type="ARBA" id="ARBA00012454"/>
    </source>
</evidence>
<evidence type="ECO:0000256" key="2">
    <source>
        <dbReference type="ARBA" id="ARBA00007487"/>
    </source>
</evidence>
<comment type="catalytic activity">
    <reaction evidence="8">
        <text>2 cob(II)yrinate a,c diamide + reduced [electron-transfer flavoprotein] + 2 ATP = 2 adenosylcob(III)yrinate a,c-diamide + 2 triphosphate + oxidized [electron-transfer flavoprotein] + 3 H(+)</text>
        <dbReference type="Rhea" id="RHEA:11528"/>
        <dbReference type="Rhea" id="RHEA-COMP:10685"/>
        <dbReference type="Rhea" id="RHEA-COMP:10686"/>
        <dbReference type="ChEBI" id="CHEBI:15378"/>
        <dbReference type="ChEBI" id="CHEBI:18036"/>
        <dbReference type="ChEBI" id="CHEBI:30616"/>
        <dbReference type="ChEBI" id="CHEBI:57692"/>
        <dbReference type="ChEBI" id="CHEBI:58307"/>
        <dbReference type="ChEBI" id="CHEBI:58503"/>
        <dbReference type="ChEBI" id="CHEBI:58537"/>
        <dbReference type="EC" id="2.5.1.17"/>
    </reaction>
</comment>
<comment type="similarity">
    <text evidence="2">Belongs to the Cob(I)alamin adenosyltransferase family.</text>
</comment>
<dbReference type="AlphaFoldDB" id="A0A9D2HL93"/>
<dbReference type="Pfam" id="PF02572">
    <property type="entry name" value="CobA_CobO_BtuR"/>
    <property type="match status" value="1"/>
</dbReference>
<accession>A0A9D2HL93</accession>
<protein>
    <recommendedName>
        <fullName evidence="3">corrinoid adenosyltransferase</fullName>
        <ecNumber evidence="3">2.5.1.17</ecNumber>
    </recommendedName>
    <alternativeName>
        <fullName evidence="5">Cob(II)alamin adenosyltransferase</fullName>
    </alternativeName>
    <alternativeName>
        <fullName evidence="7">Cob(II)yrinic acid a,c-diamide adenosyltransferase</fullName>
    </alternativeName>
    <alternativeName>
        <fullName evidence="6">Cobinamide/cobalamin adenosyltransferase</fullName>
    </alternativeName>
</protein>
<evidence type="ECO:0000256" key="9">
    <source>
        <dbReference type="ARBA" id="ARBA00048692"/>
    </source>
</evidence>
<evidence type="ECO:0000313" key="11">
    <source>
        <dbReference type="Proteomes" id="UP000823821"/>
    </source>
</evidence>
<name>A0A9D2HL93_9BACT</name>
<dbReference type="EC" id="2.5.1.17" evidence="3"/>
<dbReference type="GO" id="GO:0009236">
    <property type="term" value="P:cobalamin biosynthetic process"/>
    <property type="evidence" value="ECO:0007669"/>
    <property type="project" value="InterPro"/>
</dbReference>
<comment type="pathway">
    <text evidence="1">Cofactor biosynthesis; adenosylcobalamin biosynthesis; adenosylcobalamin from cob(II)yrinate a,c-diamide: step 2/7.</text>
</comment>
<sequence>MILIYTGNGKGKTSACVGQALRAVGQDLRVGFGQFIKRDVQAGEQRMLARLLGDDFCAGGLGFFRREEERPAQRAAALRLLEWAEQRLPRLDMLVLDESLYALRAELIARAEVERLVAAARAASCHLVLSGRDAPDWLVDMADLVTSMTEVKHPAARGVSAQRGIEF</sequence>
<evidence type="ECO:0000313" key="10">
    <source>
        <dbReference type="EMBL" id="HJA78806.1"/>
    </source>
</evidence>
<comment type="function">
    <text evidence="4">Required for both de novo synthesis of the corrin ring for the assimilation of exogenous corrinoids. Participates in the adenosylation of a variety of incomplete and complete corrinoids.</text>
</comment>
<dbReference type="PANTHER" id="PTHR46638">
    <property type="entry name" value="CORRINOID ADENOSYLTRANSFERASE"/>
    <property type="match status" value="1"/>
</dbReference>
<organism evidence="10 11">
    <name type="scientific">Candidatus Desulfovibrio intestinavium</name>
    <dbReference type="NCBI Taxonomy" id="2838534"/>
    <lineage>
        <taxon>Bacteria</taxon>
        <taxon>Pseudomonadati</taxon>
        <taxon>Thermodesulfobacteriota</taxon>
        <taxon>Desulfovibrionia</taxon>
        <taxon>Desulfovibrionales</taxon>
        <taxon>Desulfovibrionaceae</taxon>
        <taxon>Desulfovibrio</taxon>
    </lineage>
</organism>
<evidence type="ECO:0000256" key="7">
    <source>
        <dbReference type="ARBA" id="ARBA00033354"/>
    </source>
</evidence>
<dbReference type="EMBL" id="DWZD01000029">
    <property type="protein sequence ID" value="HJA78806.1"/>
    <property type="molecule type" value="Genomic_DNA"/>
</dbReference>
<gene>
    <name evidence="10" type="ORF">H9784_04435</name>
</gene>
<proteinExistence type="inferred from homology"/>
<comment type="caution">
    <text evidence="10">The sequence shown here is derived from an EMBL/GenBank/DDBJ whole genome shotgun (WGS) entry which is preliminary data.</text>
</comment>
<reference evidence="10" key="1">
    <citation type="journal article" date="2021" name="PeerJ">
        <title>Extensive microbial diversity within the chicken gut microbiome revealed by metagenomics and culture.</title>
        <authorList>
            <person name="Gilroy R."/>
            <person name="Ravi A."/>
            <person name="Getino M."/>
            <person name="Pursley I."/>
            <person name="Horton D.L."/>
            <person name="Alikhan N.F."/>
            <person name="Baker D."/>
            <person name="Gharbi K."/>
            <person name="Hall N."/>
            <person name="Watson M."/>
            <person name="Adriaenssens E.M."/>
            <person name="Foster-Nyarko E."/>
            <person name="Jarju S."/>
            <person name="Secka A."/>
            <person name="Antonio M."/>
            <person name="Oren A."/>
            <person name="Chaudhuri R.R."/>
            <person name="La Ragione R."/>
            <person name="Hildebrand F."/>
            <person name="Pallen M.J."/>
        </authorList>
    </citation>
    <scope>NUCLEOTIDE SEQUENCE</scope>
    <source>
        <strain evidence="10">5032</strain>
    </source>
</reference>
<dbReference type="Proteomes" id="UP000823821">
    <property type="component" value="Unassembled WGS sequence"/>
</dbReference>
<reference evidence="10" key="2">
    <citation type="submission" date="2021-04" db="EMBL/GenBank/DDBJ databases">
        <authorList>
            <person name="Gilroy R."/>
        </authorList>
    </citation>
    <scope>NUCLEOTIDE SEQUENCE</scope>
    <source>
        <strain evidence="10">5032</strain>
    </source>
</reference>
<dbReference type="SUPFAM" id="SSF52540">
    <property type="entry name" value="P-loop containing nucleoside triphosphate hydrolases"/>
    <property type="match status" value="1"/>
</dbReference>
<dbReference type="Gene3D" id="3.40.50.300">
    <property type="entry name" value="P-loop containing nucleotide triphosphate hydrolases"/>
    <property type="match status" value="1"/>
</dbReference>
<evidence type="ECO:0000256" key="5">
    <source>
        <dbReference type="ARBA" id="ARBA00031529"/>
    </source>
</evidence>
<evidence type="ECO:0000256" key="1">
    <source>
        <dbReference type="ARBA" id="ARBA00005121"/>
    </source>
</evidence>
<evidence type="ECO:0000256" key="8">
    <source>
        <dbReference type="ARBA" id="ARBA00048555"/>
    </source>
</evidence>
<dbReference type="InterPro" id="IPR003724">
    <property type="entry name" value="CblAdoTrfase_CobA"/>
</dbReference>
<evidence type="ECO:0000256" key="6">
    <source>
        <dbReference type="ARBA" id="ARBA00033334"/>
    </source>
</evidence>
<comment type="catalytic activity">
    <reaction evidence="9">
        <text>2 cob(II)alamin + reduced [electron-transfer flavoprotein] + 2 ATP = 2 adenosylcob(III)alamin + 2 triphosphate + oxidized [electron-transfer flavoprotein] + 3 H(+)</text>
        <dbReference type="Rhea" id="RHEA:28671"/>
        <dbReference type="Rhea" id="RHEA-COMP:10685"/>
        <dbReference type="Rhea" id="RHEA-COMP:10686"/>
        <dbReference type="ChEBI" id="CHEBI:15378"/>
        <dbReference type="ChEBI" id="CHEBI:16304"/>
        <dbReference type="ChEBI" id="CHEBI:18036"/>
        <dbReference type="ChEBI" id="CHEBI:18408"/>
        <dbReference type="ChEBI" id="CHEBI:30616"/>
        <dbReference type="ChEBI" id="CHEBI:57692"/>
        <dbReference type="ChEBI" id="CHEBI:58307"/>
        <dbReference type="EC" id="2.5.1.17"/>
    </reaction>
</comment>
<dbReference type="GO" id="GO:0005524">
    <property type="term" value="F:ATP binding"/>
    <property type="evidence" value="ECO:0007669"/>
    <property type="project" value="InterPro"/>
</dbReference>
<dbReference type="PANTHER" id="PTHR46638:SF1">
    <property type="entry name" value="CORRINOID ADENOSYLTRANSFERASE"/>
    <property type="match status" value="1"/>
</dbReference>
<dbReference type="PIRSF" id="PIRSF015617">
    <property type="entry name" value="Adensltrnsf_CobA"/>
    <property type="match status" value="1"/>
</dbReference>
<dbReference type="GO" id="GO:0008817">
    <property type="term" value="F:corrinoid adenosyltransferase activity"/>
    <property type="evidence" value="ECO:0007669"/>
    <property type="project" value="UniProtKB-EC"/>
</dbReference>
<evidence type="ECO:0000256" key="4">
    <source>
        <dbReference type="ARBA" id="ARBA00024929"/>
    </source>
</evidence>
<dbReference type="InterPro" id="IPR027417">
    <property type="entry name" value="P-loop_NTPase"/>
</dbReference>